<gene>
    <name evidence="3" type="ORF">CLHUN_27580</name>
</gene>
<proteinExistence type="predicted"/>
<evidence type="ECO:0000313" key="3">
    <source>
        <dbReference type="EMBL" id="OPX43413.1"/>
    </source>
</evidence>
<comment type="caution">
    <text evidence="3">The sequence shown here is derived from an EMBL/GenBank/DDBJ whole genome shotgun (WGS) entry which is preliminary data.</text>
</comment>
<evidence type="ECO:0000313" key="4">
    <source>
        <dbReference type="Proteomes" id="UP000191554"/>
    </source>
</evidence>
<dbReference type="AlphaFoldDB" id="A0A1V4SI27"/>
<feature type="region of interest" description="Disordered" evidence="1">
    <location>
        <begin position="35"/>
        <end position="68"/>
    </location>
</feature>
<dbReference type="EMBL" id="MZGX01000018">
    <property type="protein sequence ID" value="OPX43413.1"/>
    <property type="molecule type" value="Genomic_DNA"/>
</dbReference>
<dbReference type="OrthoDB" id="1455114at1239"/>
<name>A0A1V4SI27_RUMHU</name>
<reference evidence="3 4" key="1">
    <citation type="submission" date="2017-03" db="EMBL/GenBank/DDBJ databases">
        <title>Genome sequence of Clostridium hungatei DSM 14427.</title>
        <authorList>
            <person name="Poehlein A."/>
            <person name="Daniel R."/>
        </authorList>
    </citation>
    <scope>NUCLEOTIDE SEQUENCE [LARGE SCALE GENOMIC DNA]</scope>
    <source>
        <strain evidence="3 4">DSM 14427</strain>
    </source>
</reference>
<protein>
    <submittedName>
        <fullName evidence="3">Uncharacterized protein</fullName>
    </submittedName>
</protein>
<dbReference type="Proteomes" id="UP000191554">
    <property type="component" value="Unassembled WGS sequence"/>
</dbReference>
<keyword evidence="4" id="KW-1185">Reference proteome</keyword>
<dbReference type="RefSeq" id="WP_080065213.1">
    <property type="nucleotide sequence ID" value="NZ_MZGX01000018.1"/>
</dbReference>
<dbReference type="PROSITE" id="PS51257">
    <property type="entry name" value="PROKAR_LIPOPROTEIN"/>
    <property type="match status" value="1"/>
</dbReference>
<sequence>MKRSIYTLILIIFVLSACSTEKNTGKLREVQGNTIESNSTIQPGKDISINSAEPMENSGAAMNGAQSQAQNKQQYSLKQLSNLIGRDKQSILEELGADYQKVQMGVTGKDSGYFFENTGLALYFNGNGRLQYIEMGTGSKHLDFRTGNNFDSIRRNLSCDEVESYEIRDDGYLHENYYDRPNLYMLTFKSGDSVVKFFSEQITGENYKILLYRPAAFVDIAAIVKLLGYDFSKVVNLYGQDYLISGEYDEAFPWWKHYEALGLYFGNYSDSEDNSKYIEIDKNVLLNKIKPGMTFNEIMKVMGKTRIFEEERYMMEYRRYVIKYVFDTYFIEASSDDKEGTNSQIQIGMENPELEARIFDNLDWEFSGNGIWLIYDNKKYLVRESDMTIFPVYLESEYTWLNIPKDAIGACRQSITGPGELEAFYVKKADNELVLYEKIYEEGKADNEIPFKEYLRIKID</sequence>
<feature type="signal peptide" evidence="2">
    <location>
        <begin position="1"/>
        <end position="19"/>
    </location>
</feature>
<evidence type="ECO:0000256" key="2">
    <source>
        <dbReference type="SAM" id="SignalP"/>
    </source>
</evidence>
<evidence type="ECO:0000256" key="1">
    <source>
        <dbReference type="SAM" id="MobiDB-lite"/>
    </source>
</evidence>
<feature type="chain" id="PRO_5010709461" evidence="2">
    <location>
        <begin position="20"/>
        <end position="460"/>
    </location>
</feature>
<accession>A0A1V4SI27</accession>
<keyword evidence="2" id="KW-0732">Signal</keyword>
<organism evidence="3 4">
    <name type="scientific">Ruminiclostridium hungatei</name>
    <name type="common">Clostridium hungatei</name>
    <dbReference type="NCBI Taxonomy" id="48256"/>
    <lineage>
        <taxon>Bacteria</taxon>
        <taxon>Bacillati</taxon>
        <taxon>Bacillota</taxon>
        <taxon>Clostridia</taxon>
        <taxon>Eubacteriales</taxon>
        <taxon>Oscillospiraceae</taxon>
        <taxon>Ruminiclostridium</taxon>
    </lineage>
</organism>